<accession>A0A6C0KNH9</accession>
<sequence>MKLPSGAIATFDLESDPQVIYQGFYVTISGYITTTNIILYYQPPNVSPNTYLTYNETGSFNETESFTGSVTDYTVNIPSNNNFYSTVYTIPVNGSRKAIGTISDFIFSNQTLVPNTTSFWNYTVTGKIEIYGTSATVVDNEIAVNSMKIYKILNIIDHENLFVNKKQKKKIAFLGASIIKDSKQIVDTIRDKN</sequence>
<name>A0A6C0KNH9_9ZZZZ</name>
<proteinExistence type="predicted"/>
<dbReference type="EMBL" id="MN740945">
    <property type="protein sequence ID" value="QHU19179.1"/>
    <property type="molecule type" value="Genomic_DNA"/>
</dbReference>
<protein>
    <submittedName>
        <fullName evidence="1">Uncharacterized protein</fullName>
    </submittedName>
</protein>
<dbReference type="AlphaFoldDB" id="A0A6C0KNH9"/>
<reference evidence="1" key="1">
    <citation type="journal article" date="2020" name="Nature">
        <title>Giant virus diversity and host interactions through global metagenomics.</title>
        <authorList>
            <person name="Schulz F."/>
            <person name="Roux S."/>
            <person name="Paez-Espino D."/>
            <person name="Jungbluth S."/>
            <person name="Walsh D.A."/>
            <person name="Denef V.J."/>
            <person name="McMahon K.D."/>
            <person name="Konstantinidis K.T."/>
            <person name="Eloe-Fadrosh E.A."/>
            <person name="Kyrpides N.C."/>
            <person name="Woyke T."/>
        </authorList>
    </citation>
    <scope>NUCLEOTIDE SEQUENCE</scope>
    <source>
        <strain evidence="1">GVMAG-S-3300013014-104</strain>
    </source>
</reference>
<organism evidence="1">
    <name type="scientific">viral metagenome</name>
    <dbReference type="NCBI Taxonomy" id="1070528"/>
    <lineage>
        <taxon>unclassified sequences</taxon>
        <taxon>metagenomes</taxon>
        <taxon>organismal metagenomes</taxon>
    </lineage>
</organism>
<evidence type="ECO:0000313" key="1">
    <source>
        <dbReference type="EMBL" id="QHU19179.1"/>
    </source>
</evidence>